<dbReference type="Proteomes" id="UP001497525">
    <property type="component" value="Unassembled WGS sequence"/>
</dbReference>
<organism evidence="1 2">
    <name type="scientific">Calicophoron daubneyi</name>
    <name type="common">Rumen fluke</name>
    <name type="synonym">Paramphistomum daubneyi</name>
    <dbReference type="NCBI Taxonomy" id="300641"/>
    <lineage>
        <taxon>Eukaryota</taxon>
        <taxon>Metazoa</taxon>
        <taxon>Spiralia</taxon>
        <taxon>Lophotrochozoa</taxon>
        <taxon>Platyhelminthes</taxon>
        <taxon>Trematoda</taxon>
        <taxon>Digenea</taxon>
        <taxon>Plagiorchiida</taxon>
        <taxon>Pronocephalata</taxon>
        <taxon>Paramphistomoidea</taxon>
        <taxon>Paramphistomidae</taxon>
        <taxon>Calicophoron</taxon>
    </lineage>
</organism>
<evidence type="ECO:0000313" key="1">
    <source>
        <dbReference type="EMBL" id="CAL5141592.1"/>
    </source>
</evidence>
<evidence type="ECO:0000313" key="2">
    <source>
        <dbReference type="Proteomes" id="UP001497525"/>
    </source>
</evidence>
<dbReference type="AlphaFoldDB" id="A0AAV2TW13"/>
<comment type="caution">
    <text evidence="1">The sequence shown here is derived from an EMBL/GenBank/DDBJ whole genome shotgun (WGS) entry which is preliminary data.</text>
</comment>
<proteinExistence type="predicted"/>
<sequence length="112" mass="12521">MLNNPLARAVLPPVRGDGCSPHFFYRSQNTETICSDAHTIQSGMPLTSRFFFIDLSCSRLPLLFTQSHTHTHCSLSRVSCFDTSIYQGDHYCCDSLLYYLHSSPIAPFCGAP</sequence>
<dbReference type="EMBL" id="CAXLJL010000911">
    <property type="protein sequence ID" value="CAL5141592.1"/>
    <property type="molecule type" value="Genomic_DNA"/>
</dbReference>
<protein>
    <submittedName>
        <fullName evidence="1">Uncharacterized protein</fullName>
    </submittedName>
</protein>
<gene>
    <name evidence="1" type="ORF">CDAUBV1_LOCUS16874</name>
</gene>
<name>A0AAV2TW13_CALDB</name>
<accession>A0AAV2TW13</accession>
<reference evidence="1" key="1">
    <citation type="submission" date="2024-06" db="EMBL/GenBank/DDBJ databases">
        <authorList>
            <person name="Liu X."/>
            <person name="Lenzi L."/>
            <person name="Haldenby T S."/>
            <person name="Uol C."/>
        </authorList>
    </citation>
    <scope>NUCLEOTIDE SEQUENCE</scope>
</reference>